<feature type="transmembrane region" description="Helical" evidence="8">
    <location>
        <begin position="12"/>
        <end position="32"/>
    </location>
</feature>
<reference evidence="9 10" key="1">
    <citation type="journal article" date="2008" name="Nature">
        <title>The Trichoplax genome and the nature of placozoans.</title>
        <authorList>
            <person name="Srivastava M."/>
            <person name="Begovic E."/>
            <person name="Chapman J."/>
            <person name="Putnam N.H."/>
            <person name="Hellsten U."/>
            <person name="Kawashima T."/>
            <person name="Kuo A."/>
            <person name="Mitros T."/>
            <person name="Salamov A."/>
            <person name="Carpenter M.L."/>
            <person name="Signorovitch A.Y."/>
            <person name="Moreno M.A."/>
            <person name="Kamm K."/>
            <person name="Grimwood J."/>
            <person name="Schmutz J."/>
            <person name="Shapiro H."/>
            <person name="Grigoriev I.V."/>
            <person name="Buss L.W."/>
            <person name="Schierwater B."/>
            <person name="Dellaporta S.L."/>
            <person name="Rokhsar D.S."/>
        </authorList>
    </citation>
    <scope>NUCLEOTIDE SEQUENCE [LARGE SCALE GENOMIC DNA]</scope>
    <source>
        <strain evidence="9 10">Grell-BS-1999</strain>
    </source>
</reference>
<keyword evidence="4 8" id="KW-0812">Transmembrane</keyword>
<name>B3RWY2_TRIAD</name>
<dbReference type="AlphaFoldDB" id="B3RWY2"/>
<proteinExistence type="inferred from homology"/>
<protein>
    <recommendedName>
        <fullName evidence="3 7">ER membrane protein complex subunit 3</fullName>
    </recommendedName>
</protein>
<dbReference type="PANTHER" id="PTHR13116">
    <property type="entry name" value="ER MEMBRANE PROTEIN COMPLEX SUBUNIT 3"/>
    <property type="match status" value="1"/>
</dbReference>
<dbReference type="Pfam" id="PF01956">
    <property type="entry name" value="EMC3_TMCO1"/>
    <property type="match status" value="1"/>
</dbReference>
<dbReference type="STRING" id="10228.B3RWY2"/>
<accession>B3RWY2</accession>
<keyword evidence="5 8" id="KW-1133">Transmembrane helix</keyword>
<keyword evidence="6 8" id="KW-0472">Membrane</keyword>
<dbReference type="OMA" id="KDMDPRW"/>
<gene>
    <name evidence="9" type="ORF">TRIADDRAFT_25209</name>
</gene>
<evidence type="ECO:0000256" key="7">
    <source>
        <dbReference type="PIRNR" id="PIRNR010045"/>
    </source>
</evidence>
<evidence type="ECO:0000256" key="2">
    <source>
        <dbReference type="ARBA" id="ARBA00005376"/>
    </source>
</evidence>
<comment type="similarity">
    <text evidence="2 7">Belongs to the EMC3 family.</text>
</comment>
<dbReference type="RefSeq" id="XP_002113102.1">
    <property type="nucleotide sequence ID" value="XM_002113066.1"/>
</dbReference>
<organism evidence="9 10">
    <name type="scientific">Trichoplax adhaerens</name>
    <name type="common">Trichoplax reptans</name>
    <dbReference type="NCBI Taxonomy" id="10228"/>
    <lineage>
        <taxon>Eukaryota</taxon>
        <taxon>Metazoa</taxon>
        <taxon>Placozoa</taxon>
        <taxon>Uniplacotomia</taxon>
        <taxon>Trichoplacea</taxon>
        <taxon>Trichoplacidae</taxon>
        <taxon>Trichoplax</taxon>
    </lineage>
</organism>
<sequence length="261" mass="29482">MAELSLDPAIRLWVILPIVLMTFLVGIIRHYVSLLLQSDSNADIDKVQFSQAMMRSAMLRENGRFIPRKSFEMRRHFFNNPEDGYLKEKQESAPAPNMADPTMMTEMMKGNFVNVLPMLVIGGWINWTFSGFVTTKIPFPLTYRFKAMLQRGVELTSLDASWVSSASWYFLNVFGLRSVYTLILGQDNAADQTRAIAEQMAAPTAAASAGGMPPDQKKAFKAEWEALEIVNHKWSLQDVEESLLANSTVSSSKKERKDKDE</sequence>
<dbReference type="SMART" id="SM01415">
    <property type="entry name" value="DUF106"/>
    <property type="match status" value="1"/>
</dbReference>
<feature type="transmembrane region" description="Helical" evidence="8">
    <location>
        <begin position="112"/>
        <end position="133"/>
    </location>
</feature>
<dbReference type="KEGG" id="tad:TRIADDRAFT_25209"/>
<dbReference type="FunCoup" id="B3RWY2">
    <property type="interactions" value="1489"/>
</dbReference>
<dbReference type="InterPro" id="IPR008568">
    <property type="entry name" value="EMC3"/>
</dbReference>
<dbReference type="PhylomeDB" id="B3RWY2"/>
<evidence type="ECO:0000256" key="6">
    <source>
        <dbReference type="ARBA" id="ARBA00023136"/>
    </source>
</evidence>
<keyword evidence="10" id="KW-1185">Reference proteome</keyword>
<evidence type="ECO:0000256" key="8">
    <source>
        <dbReference type="SAM" id="Phobius"/>
    </source>
</evidence>
<dbReference type="Proteomes" id="UP000009022">
    <property type="component" value="Unassembled WGS sequence"/>
</dbReference>
<evidence type="ECO:0000256" key="4">
    <source>
        <dbReference type="ARBA" id="ARBA00022692"/>
    </source>
</evidence>
<dbReference type="OrthoDB" id="6745403at2759"/>
<dbReference type="PANTHER" id="PTHR13116:SF5">
    <property type="entry name" value="ER MEMBRANE PROTEIN COMPLEX SUBUNIT 3"/>
    <property type="match status" value="1"/>
</dbReference>
<dbReference type="GO" id="GO:0072546">
    <property type="term" value="C:EMC complex"/>
    <property type="evidence" value="ECO:0000318"/>
    <property type="project" value="GO_Central"/>
</dbReference>
<evidence type="ECO:0000256" key="1">
    <source>
        <dbReference type="ARBA" id="ARBA00004141"/>
    </source>
</evidence>
<dbReference type="CTD" id="6753878"/>
<comment type="subcellular location">
    <subcellularLocation>
        <location evidence="1">Membrane</location>
        <topology evidence="1">Multi-pass membrane protein</topology>
    </subcellularLocation>
</comment>
<evidence type="ECO:0000313" key="9">
    <source>
        <dbReference type="EMBL" id="EDV25212.1"/>
    </source>
</evidence>
<dbReference type="InParanoid" id="B3RWY2"/>
<dbReference type="InterPro" id="IPR002809">
    <property type="entry name" value="EMC3/TMCO1"/>
</dbReference>
<dbReference type="EMBL" id="DS985245">
    <property type="protein sequence ID" value="EDV25212.1"/>
    <property type="molecule type" value="Genomic_DNA"/>
</dbReference>
<dbReference type="eggNOG" id="KOG3188">
    <property type="taxonomic scope" value="Eukaryota"/>
</dbReference>
<evidence type="ECO:0000256" key="3">
    <source>
        <dbReference type="ARBA" id="ARBA00020822"/>
    </source>
</evidence>
<dbReference type="PIRSF" id="PIRSF010045">
    <property type="entry name" value="DUF850_TM_euk"/>
    <property type="match status" value="1"/>
</dbReference>
<evidence type="ECO:0000313" key="10">
    <source>
        <dbReference type="Proteomes" id="UP000009022"/>
    </source>
</evidence>
<dbReference type="GeneID" id="6753878"/>
<dbReference type="HOGENOM" id="CLU_060791_1_0_1"/>
<evidence type="ECO:0000256" key="5">
    <source>
        <dbReference type="ARBA" id="ARBA00022989"/>
    </source>
</evidence>